<feature type="compositionally biased region" description="Acidic residues" evidence="3">
    <location>
        <begin position="331"/>
        <end position="363"/>
    </location>
</feature>
<name>A0A066X718_COLSU</name>
<feature type="region of interest" description="Disordered" evidence="3">
    <location>
        <begin position="26"/>
        <end position="62"/>
    </location>
</feature>
<accession>A0A066X718</accession>
<feature type="compositionally biased region" description="Basic and acidic residues" evidence="3">
    <location>
        <begin position="26"/>
        <end position="48"/>
    </location>
</feature>
<sequence length="398" mass="42144">MYSKALGPLLCGILLFQGVIGAVLPRDDAGSGEDSGKDSGEDSGKDSGEDSGNDGSGDNAGKYQWVPHDQVVAFPQSPSSTVGELELRFNPWLYNGGGCDPYPGVQADGGLSAGLKPTGGRASGCDNGKTAQVYSRVGKSGDGNRMGIMYSYYMPKVRWGKGAKNGQRHYWASAIVWTDRKSCDTTDATAVMPVGVSYTVDHLTWEAAPNSDISFKSQTEGILQPVQPKLTIHDEKFSPFTGADGPLLFQRTLASWDSLPEKARDSLSHVKYEHTEVPFAPNNFQSHMDAAFKSGFYAGLPPATDCIVQPSPDQGTPDPGVPGDDIPSGPGDDDDGPSGDPADDDDYPTDDSGSDIPDPDMSDPDTPPNDTDDDIPPPKEPKPANRDDPGSDNPDADI</sequence>
<reference evidence="6" key="1">
    <citation type="journal article" date="2014" name="Genome Announc.">
        <title>Draft genome sequence of Colletotrichum sublineola, a destructive pathogen of cultivated sorghum.</title>
        <authorList>
            <person name="Baroncelli R."/>
            <person name="Sanz-Martin J.M."/>
            <person name="Rech G.E."/>
            <person name="Sukno S.A."/>
            <person name="Thon M.R."/>
        </authorList>
    </citation>
    <scope>NUCLEOTIDE SEQUENCE [LARGE SCALE GENOMIC DNA]</scope>
    <source>
        <strain evidence="6">TX430BB</strain>
    </source>
</reference>
<evidence type="ECO:0000313" key="6">
    <source>
        <dbReference type="Proteomes" id="UP000027238"/>
    </source>
</evidence>
<dbReference type="PANTHER" id="PTHR33657:SF8">
    <property type="entry name" value="DOMAIN PROTEIN, PUTATIVE (AFU_ORTHOLOGUE AFUA_5G00600)-RELATED"/>
    <property type="match status" value="1"/>
</dbReference>
<feature type="compositionally biased region" description="Basic and acidic residues" evidence="3">
    <location>
        <begin position="376"/>
        <end position="389"/>
    </location>
</feature>
<gene>
    <name evidence="5" type="ORF">CSUB01_12268</name>
</gene>
<evidence type="ECO:0000256" key="1">
    <source>
        <dbReference type="ARBA" id="ARBA00009520"/>
    </source>
</evidence>
<keyword evidence="6" id="KW-1185">Reference proteome</keyword>
<comment type="caution">
    <text evidence="5">The sequence shown here is derived from an EMBL/GenBank/DDBJ whole genome shotgun (WGS) entry which is preliminary data.</text>
</comment>
<feature type="chain" id="PRO_5001629898" evidence="4">
    <location>
        <begin position="22"/>
        <end position="398"/>
    </location>
</feature>
<dbReference type="STRING" id="1173701.A0A066X718"/>
<keyword evidence="2" id="KW-0843">Virulence</keyword>
<dbReference type="EMBL" id="JMSE01001083">
    <property type="protein sequence ID" value="KDN64948.1"/>
    <property type="molecule type" value="Genomic_DNA"/>
</dbReference>
<dbReference type="AlphaFoldDB" id="A0A066X718"/>
<dbReference type="PANTHER" id="PTHR33657">
    <property type="entry name" value="DOMAIN PROTEIN, PUTATIVE (AFU_ORTHOLOGUE AFUA_5G00600)-RELATED"/>
    <property type="match status" value="1"/>
</dbReference>
<feature type="signal peptide" evidence="4">
    <location>
        <begin position="1"/>
        <end position="21"/>
    </location>
</feature>
<feature type="compositionally biased region" description="Low complexity" evidence="3">
    <location>
        <begin position="312"/>
        <end position="330"/>
    </location>
</feature>
<proteinExistence type="inferred from homology"/>
<dbReference type="Pfam" id="PF05630">
    <property type="entry name" value="NPP1"/>
    <property type="match status" value="1"/>
</dbReference>
<protein>
    <submittedName>
        <fullName evidence="5">Putative NPP1 domain-containing protein</fullName>
    </submittedName>
</protein>
<keyword evidence="4" id="KW-0732">Signal</keyword>
<evidence type="ECO:0000313" key="5">
    <source>
        <dbReference type="EMBL" id="KDN64948.1"/>
    </source>
</evidence>
<evidence type="ECO:0000256" key="4">
    <source>
        <dbReference type="SAM" id="SignalP"/>
    </source>
</evidence>
<dbReference type="InterPro" id="IPR008701">
    <property type="entry name" value="NPP1"/>
</dbReference>
<dbReference type="OrthoDB" id="4848105at2759"/>
<evidence type="ECO:0000256" key="3">
    <source>
        <dbReference type="SAM" id="MobiDB-lite"/>
    </source>
</evidence>
<evidence type="ECO:0000256" key="2">
    <source>
        <dbReference type="ARBA" id="ARBA00023026"/>
    </source>
</evidence>
<dbReference type="OMA" id="WASAIVW"/>
<dbReference type="Proteomes" id="UP000027238">
    <property type="component" value="Unassembled WGS sequence"/>
</dbReference>
<comment type="similarity">
    <text evidence="1">Belongs to the Necrosis inducing protein (NPP1) family.</text>
</comment>
<dbReference type="HOGENOM" id="CLU_692632_0_0_1"/>
<organism evidence="5 6">
    <name type="scientific">Colletotrichum sublineola</name>
    <name type="common">Sorghum anthracnose fungus</name>
    <dbReference type="NCBI Taxonomy" id="1173701"/>
    <lineage>
        <taxon>Eukaryota</taxon>
        <taxon>Fungi</taxon>
        <taxon>Dikarya</taxon>
        <taxon>Ascomycota</taxon>
        <taxon>Pezizomycotina</taxon>
        <taxon>Sordariomycetes</taxon>
        <taxon>Hypocreomycetidae</taxon>
        <taxon>Glomerellales</taxon>
        <taxon>Glomerellaceae</taxon>
        <taxon>Colletotrichum</taxon>
        <taxon>Colletotrichum graminicola species complex</taxon>
    </lineage>
</organism>
<feature type="region of interest" description="Disordered" evidence="3">
    <location>
        <begin position="303"/>
        <end position="398"/>
    </location>
</feature>
<dbReference type="eggNOG" id="ENOG502S1MP">
    <property type="taxonomic scope" value="Eukaryota"/>
</dbReference>